<evidence type="ECO:0000313" key="2">
    <source>
        <dbReference type="EMBL" id="GAA2580598.1"/>
    </source>
</evidence>
<accession>A0ABN3PGI2</accession>
<organism evidence="2 3">
    <name type="scientific">Actinomadura fulvescens</name>
    <dbReference type="NCBI Taxonomy" id="46160"/>
    <lineage>
        <taxon>Bacteria</taxon>
        <taxon>Bacillati</taxon>
        <taxon>Actinomycetota</taxon>
        <taxon>Actinomycetes</taxon>
        <taxon>Streptosporangiales</taxon>
        <taxon>Thermomonosporaceae</taxon>
        <taxon>Actinomadura</taxon>
    </lineage>
</organism>
<sequence length="75" mass="7599">MADVEVGLGPVVGDEDLPVLERVHGAGVDVEVGVQLLHGDAEAAKGEKPPEAGRRQSLAEAGGDTAGDEEVLGRT</sequence>
<feature type="region of interest" description="Disordered" evidence="1">
    <location>
        <begin position="40"/>
        <end position="75"/>
    </location>
</feature>
<dbReference type="Proteomes" id="UP001501509">
    <property type="component" value="Unassembled WGS sequence"/>
</dbReference>
<gene>
    <name evidence="2" type="ORF">GCM10010411_11430</name>
</gene>
<feature type="compositionally biased region" description="Basic and acidic residues" evidence="1">
    <location>
        <begin position="40"/>
        <end position="54"/>
    </location>
</feature>
<name>A0ABN3PGI2_9ACTN</name>
<proteinExistence type="predicted"/>
<protein>
    <submittedName>
        <fullName evidence="2">Uncharacterized protein</fullName>
    </submittedName>
</protein>
<evidence type="ECO:0000256" key="1">
    <source>
        <dbReference type="SAM" id="MobiDB-lite"/>
    </source>
</evidence>
<keyword evidence="3" id="KW-1185">Reference proteome</keyword>
<feature type="compositionally biased region" description="Acidic residues" evidence="1">
    <location>
        <begin position="66"/>
        <end position="75"/>
    </location>
</feature>
<comment type="caution">
    <text evidence="2">The sequence shown here is derived from an EMBL/GenBank/DDBJ whole genome shotgun (WGS) entry which is preliminary data.</text>
</comment>
<dbReference type="EMBL" id="BAAATD010000001">
    <property type="protein sequence ID" value="GAA2580598.1"/>
    <property type="molecule type" value="Genomic_DNA"/>
</dbReference>
<evidence type="ECO:0000313" key="3">
    <source>
        <dbReference type="Proteomes" id="UP001501509"/>
    </source>
</evidence>
<reference evidence="2 3" key="1">
    <citation type="journal article" date="2019" name="Int. J. Syst. Evol. Microbiol.">
        <title>The Global Catalogue of Microorganisms (GCM) 10K type strain sequencing project: providing services to taxonomists for standard genome sequencing and annotation.</title>
        <authorList>
            <consortium name="The Broad Institute Genomics Platform"/>
            <consortium name="The Broad Institute Genome Sequencing Center for Infectious Disease"/>
            <person name="Wu L."/>
            <person name="Ma J."/>
        </authorList>
    </citation>
    <scope>NUCLEOTIDE SEQUENCE [LARGE SCALE GENOMIC DNA]</scope>
    <source>
        <strain evidence="2 3">JCM 6833</strain>
    </source>
</reference>